<dbReference type="GO" id="GO:0016020">
    <property type="term" value="C:membrane"/>
    <property type="evidence" value="ECO:0007669"/>
    <property type="project" value="UniProtKB-SubCell"/>
</dbReference>
<evidence type="ECO:0000256" key="1">
    <source>
        <dbReference type="ARBA" id="ARBA00004141"/>
    </source>
</evidence>
<reference evidence="10 11" key="1">
    <citation type="journal article" date="2018" name="Int. J. Syst. Evol. Microbiol.">
        <title>Adhaeribacter swui sp. nov., isolated from wet mud.</title>
        <authorList>
            <person name="Kim D.U."/>
            <person name="Kim K.W."/>
            <person name="Kang M.S."/>
            <person name="Kim J.Y."/>
            <person name="Jang J.H."/>
            <person name="Kim M.K."/>
        </authorList>
    </citation>
    <scope>NUCLEOTIDE SEQUENCE [LARGE SCALE GENOMIC DNA]</scope>
    <source>
        <strain evidence="10 11">KCTC 52873</strain>
    </source>
</reference>
<evidence type="ECO:0000256" key="4">
    <source>
        <dbReference type="ARBA" id="ARBA00022989"/>
    </source>
</evidence>
<keyword evidence="6" id="KW-0325">Glycoprotein</keyword>
<dbReference type="Proteomes" id="UP000515237">
    <property type="component" value="Chromosome"/>
</dbReference>
<feature type="chain" id="PRO_5028833793" evidence="8">
    <location>
        <begin position="21"/>
        <end position="209"/>
    </location>
</feature>
<comment type="subcellular location">
    <subcellularLocation>
        <location evidence="1">Membrane</location>
        <topology evidence="1">Multi-pass membrane protein</topology>
    </subcellularLocation>
</comment>
<evidence type="ECO:0000256" key="3">
    <source>
        <dbReference type="ARBA" id="ARBA00022729"/>
    </source>
</evidence>
<dbReference type="InterPro" id="IPR050932">
    <property type="entry name" value="TM2D1-3-like"/>
</dbReference>
<feature type="transmembrane region" description="Helical" evidence="7">
    <location>
        <begin position="170"/>
        <end position="192"/>
    </location>
</feature>
<sequence length="209" mass="22522">MKLRFLFINLIAVLLLSACARETYYFPKVGDPYGSHYKKTVPVTPATENSENVVTADELLAQPTPEKPVKEETALTASTSRVITATKAKAQPLKTYTGEKITKAAQLKAALKVKKEVKAIVKAAEKKEKAAEPAAAAESGKSQLIAAILAFFVGALGIHRFYLGYTGIGIAQLLTLGGCGIWALIDLIRILMGDLKPKDGDYSEKINDL</sequence>
<keyword evidence="4 7" id="KW-1133">Transmembrane helix</keyword>
<keyword evidence="2 7" id="KW-0812">Transmembrane</keyword>
<evidence type="ECO:0000256" key="8">
    <source>
        <dbReference type="SAM" id="SignalP"/>
    </source>
</evidence>
<gene>
    <name evidence="10" type="ORF">HUW51_04180</name>
</gene>
<keyword evidence="3 8" id="KW-0732">Signal</keyword>
<organism evidence="10 11">
    <name type="scientific">Adhaeribacter swui</name>
    <dbReference type="NCBI Taxonomy" id="2086471"/>
    <lineage>
        <taxon>Bacteria</taxon>
        <taxon>Pseudomonadati</taxon>
        <taxon>Bacteroidota</taxon>
        <taxon>Cytophagia</taxon>
        <taxon>Cytophagales</taxon>
        <taxon>Hymenobacteraceae</taxon>
        <taxon>Adhaeribacter</taxon>
    </lineage>
</organism>
<dbReference type="EMBL" id="CP055156">
    <property type="protein sequence ID" value="QNF31960.1"/>
    <property type="molecule type" value="Genomic_DNA"/>
</dbReference>
<dbReference type="AlphaFoldDB" id="A0A7G7G476"/>
<evidence type="ECO:0000256" key="7">
    <source>
        <dbReference type="SAM" id="Phobius"/>
    </source>
</evidence>
<feature type="transmembrane region" description="Helical" evidence="7">
    <location>
        <begin position="144"/>
        <end position="163"/>
    </location>
</feature>
<dbReference type="PROSITE" id="PS51257">
    <property type="entry name" value="PROKAR_LIPOPROTEIN"/>
    <property type="match status" value="1"/>
</dbReference>
<name>A0A7G7G476_9BACT</name>
<feature type="domain" description="TM2" evidence="9">
    <location>
        <begin position="140"/>
        <end position="188"/>
    </location>
</feature>
<protein>
    <submittedName>
        <fullName evidence="10">TM2 domain-containing protein</fullName>
    </submittedName>
</protein>
<proteinExistence type="predicted"/>
<accession>A0A7G7G476</accession>
<evidence type="ECO:0000256" key="5">
    <source>
        <dbReference type="ARBA" id="ARBA00023136"/>
    </source>
</evidence>
<dbReference type="InterPro" id="IPR007829">
    <property type="entry name" value="TM2"/>
</dbReference>
<evidence type="ECO:0000256" key="2">
    <source>
        <dbReference type="ARBA" id="ARBA00022692"/>
    </source>
</evidence>
<dbReference type="PANTHER" id="PTHR21016">
    <property type="entry name" value="BETA-AMYLOID BINDING PROTEIN-RELATED"/>
    <property type="match status" value="1"/>
</dbReference>
<evidence type="ECO:0000256" key="6">
    <source>
        <dbReference type="ARBA" id="ARBA00023180"/>
    </source>
</evidence>
<keyword evidence="11" id="KW-1185">Reference proteome</keyword>
<dbReference type="KEGG" id="aswu:HUW51_04180"/>
<keyword evidence="5 7" id="KW-0472">Membrane</keyword>
<dbReference type="RefSeq" id="WP_185272743.1">
    <property type="nucleotide sequence ID" value="NZ_CP055156.1"/>
</dbReference>
<evidence type="ECO:0000259" key="9">
    <source>
        <dbReference type="Pfam" id="PF05154"/>
    </source>
</evidence>
<feature type="signal peptide" evidence="8">
    <location>
        <begin position="1"/>
        <end position="20"/>
    </location>
</feature>
<dbReference type="Pfam" id="PF05154">
    <property type="entry name" value="TM2"/>
    <property type="match status" value="1"/>
</dbReference>
<evidence type="ECO:0000313" key="10">
    <source>
        <dbReference type="EMBL" id="QNF31960.1"/>
    </source>
</evidence>
<dbReference type="PANTHER" id="PTHR21016:SF7">
    <property type="entry name" value="TM2 DOMAIN-CONTAINING PROTEIN 3"/>
    <property type="match status" value="1"/>
</dbReference>
<evidence type="ECO:0000313" key="11">
    <source>
        <dbReference type="Proteomes" id="UP000515237"/>
    </source>
</evidence>